<gene>
    <name evidence="2" type="ORF">STAS_06895</name>
</gene>
<reference evidence="3" key="1">
    <citation type="journal article" date="2019" name="Curr. Biol.">
        <title>Genome Sequence of Striga asiatica Provides Insight into the Evolution of Plant Parasitism.</title>
        <authorList>
            <person name="Yoshida S."/>
            <person name="Kim S."/>
            <person name="Wafula E.K."/>
            <person name="Tanskanen J."/>
            <person name="Kim Y.M."/>
            <person name="Honaas L."/>
            <person name="Yang Z."/>
            <person name="Spallek T."/>
            <person name="Conn C.E."/>
            <person name="Ichihashi Y."/>
            <person name="Cheong K."/>
            <person name="Cui S."/>
            <person name="Der J.P."/>
            <person name="Gundlach H."/>
            <person name="Jiao Y."/>
            <person name="Hori C."/>
            <person name="Ishida J.K."/>
            <person name="Kasahara H."/>
            <person name="Kiba T."/>
            <person name="Kim M.S."/>
            <person name="Koo N."/>
            <person name="Laohavisit A."/>
            <person name="Lee Y.H."/>
            <person name="Lumba S."/>
            <person name="McCourt P."/>
            <person name="Mortimer J.C."/>
            <person name="Mutuku J.M."/>
            <person name="Nomura T."/>
            <person name="Sasaki-Sekimoto Y."/>
            <person name="Seto Y."/>
            <person name="Wang Y."/>
            <person name="Wakatake T."/>
            <person name="Sakakibara H."/>
            <person name="Demura T."/>
            <person name="Yamaguchi S."/>
            <person name="Yoneyama K."/>
            <person name="Manabe R.I."/>
            <person name="Nelson D.C."/>
            <person name="Schulman A.H."/>
            <person name="Timko M.P."/>
            <person name="dePamphilis C.W."/>
            <person name="Choi D."/>
            <person name="Shirasu K."/>
        </authorList>
    </citation>
    <scope>NUCLEOTIDE SEQUENCE [LARGE SCALE GENOMIC DNA]</scope>
    <source>
        <strain evidence="3">cv. UVA1</strain>
    </source>
</reference>
<feature type="region of interest" description="Disordered" evidence="1">
    <location>
        <begin position="1"/>
        <end position="61"/>
    </location>
</feature>
<keyword evidence="3" id="KW-1185">Reference proteome</keyword>
<dbReference type="AlphaFoldDB" id="A0A5A7PE05"/>
<organism evidence="2 3">
    <name type="scientific">Striga asiatica</name>
    <name type="common">Asiatic witchweed</name>
    <name type="synonym">Buchnera asiatica</name>
    <dbReference type="NCBI Taxonomy" id="4170"/>
    <lineage>
        <taxon>Eukaryota</taxon>
        <taxon>Viridiplantae</taxon>
        <taxon>Streptophyta</taxon>
        <taxon>Embryophyta</taxon>
        <taxon>Tracheophyta</taxon>
        <taxon>Spermatophyta</taxon>
        <taxon>Magnoliopsida</taxon>
        <taxon>eudicotyledons</taxon>
        <taxon>Gunneridae</taxon>
        <taxon>Pentapetalae</taxon>
        <taxon>asterids</taxon>
        <taxon>lamiids</taxon>
        <taxon>Lamiales</taxon>
        <taxon>Orobanchaceae</taxon>
        <taxon>Buchnereae</taxon>
        <taxon>Striga</taxon>
    </lineage>
</organism>
<dbReference type="EMBL" id="BKCP01004405">
    <property type="protein sequence ID" value="GER30930.1"/>
    <property type="molecule type" value="Genomic_DNA"/>
</dbReference>
<protein>
    <submittedName>
        <fullName evidence="2">Protein kinase superfamily protein</fullName>
    </submittedName>
</protein>
<evidence type="ECO:0000313" key="3">
    <source>
        <dbReference type="Proteomes" id="UP000325081"/>
    </source>
</evidence>
<dbReference type="Proteomes" id="UP000325081">
    <property type="component" value="Unassembled WGS sequence"/>
</dbReference>
<accession>A0A5A7PE05</accession>
<keyword evidence="2" id="KW-0418">Kinase</keyword>
<comment type="caution">
    <text evidence="2">The sequence shown here is derived from an EMBL/GenBank/DDBJ whole genome shotgun (WGS) entry which is preliminary data.</text>
</comment>
<sequence>MAHSMVTADVSVPASSITCRKARHLQNHRSELHPRKSPGRRRGPVVELPQKEPDLVVPDGVERVEPRAGEDLDGGEAAEVPPVVSVGGAGEGDDHGKAAAEAEGEDGARFLGEAVVSAVDGGLQEVEVAKDWEGPGRAWREFVDLREIKRMRRRVREG</sequence>
<evidence type="ECO:0000256" key="1">
    <source>
        <dbReference type="SAM" id="MobiDB-lite"/>
    </source>
</evidence>
<feature type="compositionally biased region" description="Basic and acidic residues" evidence="1">
    <location>
        <begin position="49"/>
        <end position="61"/>
    </location>
</feature>
<dbReference type="GO" id="GO:0016301">
    <property type="term" value="F:kinase activity"/>
    <property type="evidence" value="ECO:0007669"/>
    <property type="project" value="UniProtKB-KW"/>
</dbReference>
<keyword evidence="2" id="KW-0808">Transferase</keyword>
<proteinExistence type="predicted"/>
<name>A0A5A7PE05_STRAF</name>
<evidence type="ECO:0000313" key="2">
    <source>
        <dbReference type="EMBL" id="GER30930.1"/>
    </source>
</evidence>